<evidence type="ECO:0000256" key="3">
    <source>
        <dbReference type="ARBA" id="ARBA00004406"/>
    </source>
</evidence>
<sequence>MLASGLLLVAFLACLTVMVLMSVLQQRKSKGKLPPGPTPLPFIGNYLQLNTEQMYTSLMKISERYGPVFTIHLGPRRVVVLCGHDAVREALVDHAEEFSGRGKQATFDWLFKGYGEGRAKQLRRFSIATLRDFGVGKRGIEERIQEEAGFLIEALRGTRGANIDPTFFLSRTVSNVISSIVFGYRFDYEDKEFLSLLRMMLGSFQFTATSAGQLYEMFSSLMKHLPGPQQQAFKELQGLEDFIAKKVEHNRRTLDPNSPRDFIDSFLIRMQEEKNPNTEFHLKNLVLTTLNLFFAGTETVSTTLRYGFLLLMKHPEVEAKVHEEIDRFEDRVKMPYMEAVIHEIQRFGDVIPMGLAHRVNKDTKFRNFFLPKVLSSHPPDYRDFQPLSVSPASHPH</sequence>
<dbReference type="InterPro" id="IPR001128">
    <property type="entry name" value="Cyt_P450"/>
</dbReference>
<evidence type="ECO:0000256" key="8">
    <source>
        <dbReference type="ARBA" id="ARBA00022848"/>
    </source>
</evidence>
<evidence type="ECO:0000256" key="12">
    <source>
        <dbReference type="ARBA" id="ARBA00023136"/>
    </source>
</evidence>
<dbReference type="PRINTS" id="PR01684">
    <property type="entry name" value="EP450ICYP2A"/>
</dbReference>
<reference evidence="15" key="1">
    <citation type="submission" date="2025-08" db="UniProtKB">
        <authorList>
            <consortium name="Ensembl"/>
        </authorList>
    </citation>
    <scope>IDENTIFICATION</scope>
</reference>
<feature type="chain" id="PRO_5014363659" description="Cytochrome P450" evidence="14">
    <location>
        <begin position="22"/>
        <end position="396"/>
    </location>
</feature>
<reference evidence="15" key="2">
    <citation type="submission" date="2025-09" db="UniProtKB">
        <authorList>
            <consortium name="Ensembl"/>
        </authorList>
    </citation>
    <scope>IDENTIFICATION</scope>
</reference>
<dbReference type="InterPro" id="IPR002401">
    <property type="entry name" value="Cyt_P450_E_grp-I"/>
</dbReference>
<keyword evidence="8 13" id="KW-0492">Microsome</keyword>
<protein>
    <recommendedName>
        <fullName evidence="13">Cytochrome P450</fullName>
        <ecNumber evidence="13">1.14.14.1</ecNumber>
    </recommendedName>
</protein>
<comment type="cofactor">
    <cofactor evidence="1 13">
        <name>heme</name>
        <dbReference type="ChEBI" id="CHEBI:30413"/>
    </cofactor>
</comment>
<dbReference type="PANTHER" id="PTHR24300:SF409">
    <property type="entry name" value="CYTOCHROME P450 2A13"/>
    <property type="match status" value="1"/>
</dbReference>
<gene>
    <name evidence="17" type="primary">CYP2A13</name>
</gene>
<dbReference type="InterPro" id="IPR036396">
    <property type="entry name" value="Cyt_P450_sf"/>
</dbReference>
<accession>A0A2K5I9E1</accession>
<comment type="function">
    <text evidence="13">Cytochromes P450 are a group of heme-thiolate monooxygenases.</text>
</comment>
<dbReference type="GO" id="GO:0019373">
    <property type="term" value="P:epoxygenase P450 pathway"/>
    <property type="evidence" value="ECO:0007669"/>
    <property type="project" value="TreeGrafter"/>
</dbReference>
<dbReference type="InterPro" id="IPR008067">
    <property type="entry name" value="Cyt_P450_E_grp-I_CYP2A-like"/>
</dbReference>
<keyword evidence="6 13" id="KW-0479">Metal-binding</keyword>
<evidence type="ECO:0000256" key="5">
    <source>
        <dbReference type="ARBA" id="ARBA00022617"/>
    </source>
</evidence>
<evidence type="ECO:0000313" key="15">
    <source>
        <dbReference type="Ensembl" id="ENSCANP00000013249.1"/>
    </source>
</evidence>
<dbReference type="Gene3D" id="1.10.630.10">
    <property type="entry name" value="Cytochrome P450"/>
    <property type="match status" value="1"/>
</dbReference>
<comment type="similarity">
    <text evidence="4 13">Belongs to the cytochrome P450 family.</text>
</comment>
<evidence type="ECO:0000313" key="17">
    <source>
        <dbReference type="VGNC" id="VGNC:103501"/>
    </source>
</evidence>
<keyword evidence="9 13" id="KW-0560">Oxidoreductase</keyword>
<keyword evidence="12" id="KW-0472">Membrane</keyword>
<dbReference type="Ensembl" id="ENSCANT00000036160.1">
    <property type="protein sequence ID" value="ENSCANP00000013249.1"/>
    <property type="gene ID" value="ENSCANG00000029913.1"/>
</dbReference>
<keyword evidence="14" id="KW-0732">Signal</keyword>
<dbReference type="PANTHER" id="PTHR24300">
    <property type="entry name" value="CYTOCHROME P450 508A4-RELATED"/>
    <property type="match status" value="1"/>
</dbReference>
<proteinExistence type="inferred from homology"/>
<dbReference type="GO" id="GO:0020037">
    <property type="term" value="F:heme binding"/>
    <property type="evidence" value="ECO:0007669"/>
    <property type="project" value="UniProtKB-UniRule"/>
</dbReference>
<comment type="subcellular location">
    <subcellularLocation>
        <location evidence="3 13">Endoplasmic reticulum membrane</location>
        <topology evidence="3">Peripheral membrane protein</topology>
    </subcellularLocation>
    <subcellularLocation>
        <location evidence="2 13">Microsome membrane</location>
        <topology evidence="2">Peripheral membrane protein</topology>
    </subcellularLocation>
</comment>
<organism evidence="15 16">
    <name type="scientific">Colobus angolensis palliatus</name>
    <name type="common">Peters' Angolan colobus</name>
    <dbReference type="NCBI Taxonomy" id="336983"/>
    <lineage>
        <taxon>Eukaryota</taxon>
        <taxon>Metazoa</taxon>
        <taxon>Chordata</taxon>
        <taxon>Craniata</taxon>
        <taxon>Vertebrata</taxon>
        <taxon>Euteleostomi</taxon>
        <taxon>Mammalia</taxon>
        <taxon>Eutheria</taxon>
        <taxon>Euarchontoglires</taxon>
        <taxon>Primates</taxon>
        <taxon>Haplorrhini</taxon>
        <taxon>Catarrhini</taxon>
        <taxon>Cercopithecidae</taxon>
        <taxon>Colobinae</taxon>
        <taxon>Colobus</taxon>
    </lineage>
</organism>
<evidence type="ECO:0000256" key="13">
    <source>
        <dbReference type="RuleBase" id="RU368053"/>
    </source>
</evidence>
<evidence type="ECO:0000313" key="16">
    <source>
        <dbReference type="Proteomes" id="UP000233080"/>
    </source>
</evidence>
<dbReference type="GO" id="GO:0005506">
    <property type="term" value="F:iron ion binding"/>
    <property type="evidence" value="ECO:0007669"/>
    <property type="project" value="UniProtKB-UniRule"/>
</dbReference>
<evidence type="ECO:0000256" key="11">
    <source>
        <dbReference type="ARBA" id="ARBA00023033"/>
    </source>
</evidence>
<comment type="catalytic activity">
    <reaction evidence="13">
        <text>an organic molecule + reduced [NADPH--hemoprotein reductase] + O2 = an alcohol + oxidized [NADPH--hemoprotein reductase] + H2O + H(+)</text>
        <dbReference type="Rhea" id="RHEA:17149"/>
        <dbReference type="Rhea" id="RHEA-COMP:11964"/>
        <dbReference type="Rhea" id="RHEA-COMP:11965"/>
        <dbReference type="ChEBI" id="CHEBI:15377"/>
        <dbReference type="ChEBI" id="CHEBI:15378"/>
        <dbReference type="ChEBI" id="CHEBI:15379"/>
        <dbReference type="ChEBI" id="CHEBI:30879"/>
        <dbReference type="ChEBI" id="CHEBI:57618"/>
        <dbReference type="ChEBI" id="CHEBI:58210"/>
        <dbReference type="ChEBI" id="CHEBI:142491"/>
        <dbReference type="EC" id="1.14.14.1"/>
    </reaction>
</comment>
<evidence type="ECO:0000256" key="6">
    <source>
        <dbReference type="ARBA" id="ARBA00022723"/>
    </source>
</evidence>
<keyword evidence="11 13" id="KW-0503">Monooxygenase</keyword>
<evidence type="ECO:0000256" key="10">
    <source>
        <dbReference type="ARBA" id="ARBA00023004"/>
    </source>
</evidence>
<dbReference type="PRINTS" id="PR00463">
    <property type="entry name" value="EP450I"/>
</dbReference>
<dbReference type="Pfam" id="PF00067">
    <property type="entry name" value="p450"/>
    <property type="match status" value="1"/>
</dbReference>
<dbReference type="GO" id="GO:0005789">
    <property type="term" value="C:endoplasmic reticulum membrane"/>
    <property type="evidence" value="ECO:0007669"/>
    <property type="project" value="UniProtKB-SubCell"/>
</dbReference>
<dbReference type="GO" id="GO:0016712">
    <property type="term" value="F:oxidoreductase activity, acting on paired donors, with incorporation or reduction of molecular oxygen, reduced flavin or flavoprotein as one donor, and incorporation of one atom of oxygen"/>
    <property type="evidence" value="ECO:0007669"/>
    <property type="project" value="UniProtKB-EC"/>
</dbReference>
<evidence type="ECO:0000256" key="2">
    <source>
        <dbReference type="ARBA" id="ARBA00004174"/>
    </source>
</evidence>
<dbReference type="Proteomes" id="UP000233080">
    <property type="component" value="Unassembled WGS sequence"/>
</dbReference>
<dbReference type="AlphaFoldDB" id="A0A2K5I9E1"/>
<dbReference type="SUPFAM" id="SSF48264">
    <property type="entry name" value="Cytochrome P450"/>
    <property type="match status" value="1"/>
</dbReference>
<dbReference type="GO" id="GO:0006805">
    <property type="term" value="P:xenobiotic metabolic process"/>
    <property type="evidence" value="ECO:0007669"/>
    <property type="project" value="TreeGrafter"/>
</dbReference>
<keyword evidence="7 13" id="KW-0256">Endoplasmic reticulum</keyword>
<evidence type="ECO:0000256" key="7">
    <source>
        <dbReference type="ARBA" id="ARBA00022824"/>
    </source>
</evidence>
<keyword evidence="16" id="KW-1185">Reference proteome</keyword>
<evidence type="ECO:0000256" key="14">
    <source>
        <dbReference type="SAM" id="SignalP"/>
    </source>
</evidence>
<name>A0A2K5I9E1_COLAP</name>
<dbReference type="GO" id="GO:0009804">
    <property type="term" value="P:coumarin metabolic process"/>
    <property type="evidence" value="ECO:0007669"/>
    <property type="project" value="TreeGrafter"/>
</dbReference>
<evidence type="ECO:0000256" key="9">
    <source>
        <dbReference type="ARBA" id="ARBA00023002"/>
    </source>
</evidence>
<feature type="signal peptide" evidence="14">
    <location>
        <begin position="1"/>
        <end position="21"/>
    </location>
</feature>
<evidence type="ECO:0000256" key="4">
    <source>
        <dbReference type="ARBA" id="ARBA00010617"/>
    </source>
</evidence>
<evidence type="ECO:0000256" key="1">
    <source>
        <dbReference type="ARBA" id="ARBA00001971"/>
    </source>
</evidence>
<dbReference type="GO" id="GO:0008392">
    <property type="term" value="F:arachidonate epoxygenase activity"/>
    <property type="evidence" value="ECO:0007669"/>
    <property type="project" value="TreeGrafter"/>
</dbReference>
<dbReference type="FunFam" id="1.10.630.10:FF:000238">
    <property type="entry name" value="Cytochrome P450 2A6"/>
    <property type="match status" value="1"/>
</dbReference>
<dbReference type="PRINTS" id="PR00385">
    <property type="entry name" value="P450"/>
</dbReference>
<keyword evidence="10 13" id="KW-0408">Iron</keyword>
<dbReference type="EC" id="1.14.14.1" evidence="13"/>
<dbReference type="VGNC" id="VGNC:103501">
    <property type="gene designation" value="CYP2A13"/>
</dbReference>
<keyword evidence="5 13" id="KW-0349">Heme</keyword>
<dbReference type="InterPro" id="IPR050182">
    <property type="entry name" value="Cytochrome_P450_fam2"/>
</dbReference>